<sequence>MTYHVQQSQSDKRRRPRIQSWHAPEHRDRAPALFAADARTRRLARLVPLWPSEIESTDPADAERVVAALERALRGERKRGRAGHWSYDVNRHMALTRALQDERARLAALRRQGTKSERTGTRPAARHIETKALSSSGS</sequence>
<proteinExistence type="predicted"/>
<dbReference type="AlphaFoldDB" id="A0A397Q6I5"/>
<dbReference type="RefSeq" id="WP_210209124.1">
    <property type="nucleotide sequence ID" value="NZ_QXDF01000001.1"/>
</dbReference>
<comment type="caution">
    <text evidence="2">The sequence shown here is derived from an EMBL/GenBank/DDBJ whole genome shotgun (WGS) entry which is preliminary data.</text>
</comment>
<feature type="region of interest" description="Disordered" evidence="1">
    <location>
        <begin position="1"/>
        <end position="29"/>
    </location>
</feature>
<name>A0A397Q6I5_9HYPH</name>
<dbReference type="Proteomes" id="UP000266273">
    <property type="component" value="Unassembled WGS sequence"/>
</dbReference>
<evidence type="ECO:0000313" key="3">
    <source>
        <dbReference type="Proteomes" id="UP000266273"/>
    </source>
</evidence>
<feature type="compositionally biased region" description="Basic and acidic residues" evidence="1">
    <location>
        <begin position="114"/>
        <end position="130"/>
    </location>
</feature>
<feature type="region of interest" description="Disordered" evidence="1">
    <location>
        <begin position="109"/>
        <end position="138"/>
    </location>
</feature>
<organism evidence="2 3">
    <name type="scientific">Dichotomicrobium thermohalophilum</name>
    <dbReference type="NCBI Taxonomy" id="933063"/>
    <lineage>
        <taxon>Bacteria</taxon>
        <taxon>Pseudomonadati</taxon>
        <taxon>Pseudomonadota</taxon>
        <taxon>Alphaproteobacteria</taxon>
        <taxon>Hyphomicrobiales</taxon>
        <taxon>Hyphomicrobiaceae</taxon>
        <taxon>Dichotomicrobium</taxon>
    </lineage>
</organism>
<gene>
    <name evidence="2" type="ORF">BXY53_0480</name>
</gene>
<keyword evidence="3" id="KW-1185">Reference proteome</keyword>
<evidence type="ECO:0000256" key="1">
    <source>
        <dbReference type="SAM" id="MobiDB-lite"/>
    </source>
</evidence>
<evidence type="ECO:0000313" key="2">
    <source>
        <dbReference type="EMBL" id="RIA55415.1"/>
    </source>
</evidence>
<reference evidence="2 3" key="1">
    <citation type="submission" date="2018-08" db="EMBL/GenBank/DDBJ databases">
        <title>Genomic Encyclopedia of Archaeal and Bacterial Type Strains, Phase II (KMG-II): from individual species to whole genera.</title>
        <authorList>
            <person name="Goeker M."/>
        </authorList>
    </citation>
    <scope>NUCLEOTIDE SEQUENCE [LARGE SCALE GENOMIC DNA]</scope>
    <source>
        <strain evidence="2 3">DSM 5002</strain>
    </source>
</reference>
<accession>A0A397Q6I5</accession>
<dbReference type="EMBL" id="QXDF01000001">
    <property type="protein sequence ID" value="RIA55415.1"/>
    <property type="molecule type" value="Genomic_DNA"/>
</dbReference>
<protein>
    <submittedName>
        <fullName evidence="2">Uncharacterized protein</fullName>
    </submittedName>
</protein>